<gene>
    <name evidence="3" type="primary">LOC110982365</name>
</gene>
<dbReference type="AlphaFoldDB" id="A0A8B7YYV3"/>
<sequence>MQGKLFLRRGSGNNQRVLHVSDSDYVGALHQNGMLVKYSRGDSEGATRRRRGVYDEARNLHRAFFHNATADFPNLDISQWDSVAFELDSFYTEDKESKDDVLNNIETMLESYLTIRPEEFDTGARDSILRKIGEVLMDLSPDTAEARALIHRCRRMIRTVMSHVGQGLAEGDRITTRTGRSSVHIRRLTLRADQLIEAGRTKLKFPESLEQIGRSMTLNVEEYDDAEDLNSENGKKQPLSGPIRAISLMDADGNPYSISGLTDPIEITFSAVDGKHVCLYYDEMDKAWSRKGLTTRQERPGAEIVCQTLHLTDFATAVDVNKGPEVPVGGLTVAAVVGIIVGVLALLVIVLLIVFLVVKVNKNKKVNPKD</sequence>
<dbReference type="Gene3D" id="2.60.220.50">
    <property type="match status" value="1"/>
</dbReference>
<reference evidence="3" key="1">
    <citation type="submission" date="2025-08" db="UniProtKB">
        <authorList>
            <consortium name="RefSeq"/>
        </authorList>
    </citation>
    <scope>IDENTIFICATION</scope>
</reference>
<name>A0A8B7YYV3_ACAPL</name>
<dbReference type="PANTHER" id="PTHR45692:SF1">
    <property type="entry name" value="G-PROTEIN COUPLED RECEPTORS FAMILY 2 PROFILE 2 DOMAIN-CONTAINING PROTEIN"/>
    <property type="match status" value="1"/>
</dbReference>
<keyword evidence="1" id="KW-0472">Membrane</keyword>
<keyword evidence="2" id="KW-1185">Reference proteome</keyword>
<dbReference type="InterPro" id="IPR046338">
    <property type="entry name" value="GAIN_dom_sf"/>
</dbReference>
<evidence type="ECO:0000256" key="1">
    <source>
        <dbReference type="SAM" id="Phobius"/>
    </source>
</evidence>
<dbReference type="GeneID" id="110982365"/>
<accession>A0A8B7YYV3</accession>
<evidence type="ECO:0000313" key="2">
    <source>
        <dbReference type="Proteomes" id="UP000694845"/>
    </source>
</evidence>
<feature type="transmembrane region" description="Helical" evidence="1">
    <location>
        <begin position="331"/>
        <end position="358"/>
    </location>
</feature>
<keyword evidence="1" id="KW-0812">Transmembrane</keyword>
<evidence type="ECO:0000313" key="3">
    <source>
        <dbReference type="RefSeq" id="XP_022096411.1"/>
    </source>
</evidence>
<dbReference type="PANTHER" id="PTHR45692">
    <property type="entry name" value="G_PROTEIN_RECEP_F2_4 DOMAIN-CONTAINING PROTEIN"/>
    <property type="match status" value="1"/>
</dbReference>
<proteinExistence type="predicted"/>
<protein>
    <submittedName>
        <fullName evidence="3">Uncharacterized protein LOC110982365</fullName>
    </submittedName>
</protein>
<dbReference type="KEGG" id="aplc:110982365"/>
<dbReference type="RefSeq" id="XP_022096411.1">
    <property type="nucleotide sequence ID" value="XM_022240719.1"/>
</dbReference>
<dbReference type="Proteomes" id="UP000694845">
    <property type="component" value="Unplaced"/>
</dbReference>
<organism evidence="2 3">
    <name type="scientific">Acanthaster planci</name>
    <name type="common">Crown-of-thorns starfish</name>
    <dbReference type="NCBI Taxonomy" id="133434"/>
    <lineage>
        <taxon>Eukaryota</taxon>
        <taxon>Metazoa</taxon>
        <taxon>Echinodermata</taxon>
        <taxon>Eleutherozoa</taxon>
        <taxon>Asterozoa</taxon>
        <taxon>Asteroidea</taxon>
        <taxon>Valvatacea</taxon>
        <taxon>Valvatida</taxon>
        <taxon>Acanthasteridae</taxon>
        <taxon>Acanthaster</taxon>
    </lineage>
</organism>
<keyword evidence="1" id="KW-1133">Transmembrane helix</keyword>